<dbReference type="Gramene" id="scaffold_801757.1">
    <property type="protein sequence ID" value="scaffold_801757.1"/>
    <property type="gene ID" value="scaffold_801757.1"/>
</dbReference>
<dbReference type="HOGENOM" id="CLU_3144768_0_0_1"/>
<protein>
    <submittedName>
        <fullName evidence="1">Predicted protein</fullName>
    </submittedName>
</protein>
<evidence type="ECO:0000313" key="2">
    <source>
        <dbReference type="Proteomes" id="UP000008694"/>
    </source>
</evidence>
<gene>
    <name evidence="1" type="ORF">ARALYDRAFT_918357</name>
</gene>
<proteinExistence type="predicted"/>
<dbReference type="EMBL" id="GL348720">
    <property type="protein sequence ID" value="EFH40468.1"/>
    <property type="molecule type" value="Genomic_DNA"/>
</dbReference>
<sequence length="49" mass="5493">MTHKHIRNSTRLHLPNTCQVVVTTESTDFSFSCAHQLAKAWGVIGKVIE</sequence>
<name>D7MSB6_ARALL</name>
<accession>D7MSB6</accession>
<keyword evidence="2" id="KW-1185">Reference proteome</keyword>
<dbReference type="AlphaFoldDB" id="D7MSB6"/>
<reference evidence="2" key="1">
    <citation type="journal article" date="2011" name="Nat. Genet.">
        <title>The Arabidopsis lyrata genome sequence and the basis of rapid genome size change.</title>
        <authorList>
            <person name="Hu T.T."/>
            <person name="Pattyn P."/>
            <person name="Bakker E.G."/>
            <person name="Cao J."/>
            <person name="Cheng J.-F."/>
            <person name="Clark R.M."/>
            <person name="Fahlgren N."/>
            <person name="Fawcett J.A."/>
            <person name="Grimwood J."/>
            <person name="Gundlach H."/>
            <person name="Haberer G."/>
            <person name="Hollister J.D."/>
            <person name="Ossowski S."/>
            <person name="Ottilar R.P."/>
            <person name="Salamov A.A."/>
            <person name="Schneeberger K."/>
            <person name="Spannagl M."/>
            <person name="Wang X."/>
            <person name="Yang L."/>
            <person name="Nasrallah M.E."/>
            <person name="Bergelson J."/>
            <person name="Carrington J.C."/>
            <person name="Gaut B.S."/>
            <person name="Schmutz J."/>
            <person name="Mayer K.F.X."/>
            <person name="Van de Peer Y."/>
            <person name="Grigoriev I.V."/>
            <person name="Nordborg M."/>
            <person name="Weigel D."/>
            <person name="Guo Y.-L."/>
        </authorList>
    </citation>
    <scope>NUCLEOTIDE SEQUENCE [LARGE SCALE GENOMIC DNA]</scope>
    <source>
        <strain evidence="2">cv. MN47</strain>
    </source>
</reference>
<dbReference type="Proteomes" id="UP000008694">
    <property type="component" value="Unassembled WGS sequence"/>
</dbReference>
<evidence type="ECO:0000313" key="1">
    <source>
        <dbReference type="EMBL" id="EFH40468.1"/>
    </source>
</evidence>
<organism evidence="2">
    <name type="scientific">Arabidopsis lyrata subsp. lyrata</name>
    <name type="common">Lyre-leaved rock-cress</name>
    <dbReference type="NCBI Taxonomy" id="81972"/>
    <lineage>
        <taxon>Eukaryota</taxon>
        <taxon>Viridiplantae</taxon>
        <taxon>Streptophyta</taxon>
        <taxon>Embryophyta</taxon>
        <taxon>Tracheophyta</taxon>
        <taxon>Spermatophyta</taxon>
        <taxon>Magnoliopsida</taxon>
        <taxon>eudicotyledons</taxon>
        <taxon>Gunneridae</taxon>
        <taxon>Pentapetalae</taxon>
        <taxon>rosids</taxon>
        <taxon>malvids</taxon>
        <taxon>Brassicales</taxon>
        <taxon>Brassicaceae</taxon>
        <taxon>Camelineae</taxon>
        <taxon>Arabidopsis</taxon>
    </lineage>
</organism>